<dbReference type="EMBL" id="BTGU01000018">
    <property type="protein sequence ID" value="GMN44205.1"/>
    <property type="molecule type" value="Genomic_DNA"/>
</dbReference>
<evidence type="ECO:0000256" key="1">
    <source>
        <dbReference type="SAM" id="MobiDB-lite"/>
    </source>
</evidence>
<sequence length="133" mass="14559">MREVAEEVASMGEMPKDDCKVWVPKSAALRAFSSPVNHQLFDGGESSSGVPSRLCGFCLTRALSTVHHPRAPPHWRPHLLVGLTSHSPSNRELTGLASQPLSNRNKKLGAGHRGERNFDGEGRLRGRAKWRGS</sequence>
<feature type="compositionally biased region" description="Basic and acidic residues" evidence="1">
    <location>
        <begin position="112"/>
        <end position="124"/>
    </location>
</feature>
<comment type="caution">
    <text evidence="2">The sequence shown here is derived from an EMBL/GenBank/DDBJ whole genome shotgun (WGS) entry which is preliminary data.</text>
</comment>
<evidence type="ECO:0000313" key="2">
    <source>
        <dbReference type="EMBL" id="GMN44205.1"/>
    </source>
</evidence>
<protein>
    <submittedName>
        <fullName evidence="2">Uncharacterized protein</fullName>
    </submittedName>
</protein>
<gene>
    <name evidence="2" type="ORF">TIFTF001_013398</name>
</gene>
<evidence type="ECO:0000313" key="3">
    <source>
        <dbReference type="Proteomes" id="UP001187192"/>
    </source>
</evidence>
<accession>A0AA88A3G4</accession>
<dbReference type="Proteomes" id="UP001187192">
    <property type="component" value="Unassembled WGS sequence"/>
</dbReference>
<reference evidence="2" key="1">
    <citation type="submission" date="2023-07" db="EMBL/GenBank/DDBJ databases">
        <title>draft genome sequence of fig (Ficus carica).</title>
        <authorList>
            <person name="Takahashi T."/>
            <person name="Nishimura K."/>
        </authorList>
    </citation>
    <scope>NUCLEOTIDE SEQUENCE</scope>
</reference>
<organism evidence="2 3">
    <name type="scientific">Ficus carica</name>
    <name type="common">Common fig</name>
    <dbReference type="NCBI Taxonomy" id="3494"/>
    <lineage>
        <taxon>Eukaryota</taxon>
        <taxon>Viridiplantae</taxon>
        <taxon>Streptophyta</taxon>
        <taxon>Embryophyta</taxon>
        <taxon>Tracheophyta</taxon>
        <taxon>Spermatophyta</taxon>
        <taxon>Magnoliopsida</taxon>
        <taxon>eudicotyledons</taxon>
        <taxon>Gunneridae</taxon>
        <taxon>Pentapetalae</taxon>
        <taxon>rosids</taxon>
        <taxon>fabids</taxon>
        <taxon>Rosales</taxon>
        <taxon>Moraceae</taxon>
        <taxon>Ficeae</taxon>
        <taxon>Ficus</taxon>
    </lineage>
</organism>
<keyword evidence="3" id="KW-1185">Reference proteome</keyword>
<proteinExistence type="predicted"/>
<feature type="compositionally biased region" description="Polar residues" evidence="1">
    <location>
        <begin position="84"/>
        <end position="103"/>
    </location>
</feature>
<name>A0AA88A3G4_FICCA</name>
<dbReference type="AlphaFoldDB" id="A0AA88A3G4"/>
<feature type="region of interest" description="Disordered" evidence="1">
    <location>
        <begin position="82"/>
        <end position="133"/>
    </location>
</feature>